<dbReference type="EMBL" id="FJMZ01000023">
    <property type="protein sequence ID" value="CZQ95483.1"/>
    <property type="molecule type" value="Genomic_DNA"/>
</dbReference>
<name>A0AB38BJY2_9LACT</name>
<dbReference type="Proteomes" id="UP000195947">
    <property type="component" value="Unassembled WGS sequence"/>
</dbReference>
<dbReference type="EMBL" id="FOQC01000037">
    <property type="protein sequence ID" value="SFI02221.1"/>
    <property type="molecule type" value="Genomic_DNA"/>
</dbReference>
<gene>
    <name evidence="2" type="ORF">SAMN04488507_10375</name>
    <name evidence="1" type="ORF">TFLO_1943</name>
</gene>
<evidence type="ECO:0000313" key="2">
    <source>
        <dbReference type="EMBL" id="SFI02221.1"/>
    </source>
</evidence>
<proteinExistence type="predicted"/>
<dbReference type="RefSeq" id="WP_086989342.1">
    <property type="nucleotide sequence ID" value="NZ_FJMZ01000023.1"/>
</dbReference>
<reference evidence="2 4" key="2">
    <citation type="submission" date="2016-10" db="EMBL/GenBank/DDBJ databases">
        <authorList>
            <person name="Varghese N."/>
            <person name="Submissions S."/>
        </authorList>
    </citation>
    <scope>NUCLEOTIDE SEQUENCE [LARGE SCALE GENOMIC DNA]</scope>
    <source>
        <strain evidence="2 4">DSM 2094</strain>
    </source>
</reference>
<reference evidence="1 3" key="1">
    <citation type="submission" date="2016-02" db="EMBL/GenBank/DDBJ databases">
        <authorList>
            <person name="Strepis N."/>
        </authorList>
    </citation>
    <scope>NUCLEOTIDE SEQUENCE [LARGE SCALE GENOMIC DNA]</scope>
    <source>
        <strain evidence="1">Trichococcus flocculiformis</strain>
    </source>
</reference>
<sequence>MDNYEWEDPKIGYVIEIPNTHSIIVNVGLDDDIQIGNKLVVYEEGPEIIDTQTKEKLGRKDFVKDILEVTELYDRFSICQKITKKSMNKLTYSMAALLSEKEYIEYEELNVNETQVKEWKIKNATIEINDPIKKL</sequence>
<accession>A0AB38BJY2</accession>
<evidence type="ECO:0000313" key="4">
    <source>
        <dbReference type="Proteomes" id="UP000199686"/>
    </source>
</evidence>
<organism evidence="2 4">
    <name type="scientific">Trichococcus flocculiformis</name>
    <dbReference type="NCBI Taxonomy" id="82803"/>
    <lineage>
        <taxon>Bacteria</taxon>
        <taxon>Bacillati</taxon>
        <taxon>Bacillota</taxon>
        <taxon>Bacilli</taxon>
        <taxon>Lactobacillales</taxon>
        <taxon>Carnobacteriaceae</taxon>
        <taxon>Trichococcus</taxon>
    </lineage>
</organism>
<protein>
    <submittedName>
        <fullName evidence="2">Uncharacterized protein</fullName>
    </submittedName>
</protein>
<evidence type="ECO:0000313" key="3">
    <source>
        <dbReference type="Proteomes" id="UP000195947"/>
    </source>
</evidence>
<evidence type="ECO:0000313" key="1">
    <source>
        <dbReference type="EMBL" id="CZQ95483.1"/>
    </source>
</evidence>
<dbReference type="AlphaFoldDB" id="A0AB38BJY2"/>
<dbReference type="Proteomes" id="UP000199686">
    <property type="component" value="Unassembled WGS sequence"/>
</dbReference>
<comment type="caution">
    <text evidence="2">The sequence shown here is derived from an EMBL/GenBank/DDBJ whole genome shotgun (WGS) entry which is preliminary data.</text>
</comment>
<keyword evidence="3" id="KW-1185">Reference proteome</keyword>